<dbReference type="EMBL" id="SNSC02000007">
    <property type="protein sequence ID" value="TID22679.1"/>
    <property type="molecule type" value="Genomic_DNA"/>
</dbReference>
<evidence type="ECO:0000313" key="3">
    <source>
        <dbReference type="Proteomes" id="UP000298493"/>
    </source>
</evidence>
<feature type="chain" id="PRO_5021363521" evidence="1">
    <location>
        <begin position="23"/>
        <end position="237"/>
    </location>
</feature>
<gene>
    <name evidence="2" type="ORF">E6O75_ATG01853</name>
</gene>
<organism evidence="2 3">
    <name type="scientific">Venturia nashicola</name>
    <dbReference type="NCBI Taxonomy" id="86259"/>
    <lineage>
        <taxon>Eukaryota</taxon>
        <taxon>Fungi</taxon>
        <taxon>Dikarya</taxon>
        <taxon>Ascomycota</taxon>
        <taxon>Pezizomycotina</taxon>
        <taxon>Dothideomycetes</taxon>
        <taxon>Pleosporomycetidae</taxon>
        <taxon>Venturiales</taxon>
        <taxon>Venturiaceae</taxon>
        <taxon>Venturia</taxon>
    </lineage>
</organism>
<name>A0A4Z1P7A4_9PEZI</name>
<proteinExistence type="predicted"/>
<feature type="signal peptide" evidence="1">
    <location>
        <begin position="1"/>
        <end position="22"/>
    </location>
</feature>
<protein>
    <submittedName>
        <fullName evidence="2">Uncharacterized protein</fullName>
    </submittedName>
</protein>
<evidence type="ECO:0000313" key="2">
    <source>
        <dbReference type="EMBL" id="TID22679.1"/>
    </source>
</evidence>
<keyword evidence="1" id="KW-0732">Signal</keyword>
<keyword evidence="3" id="KW-1185">Reference proteome</keyword>
<comment type="caution">
    <text evidence="2">The sequence shown here is derived from an EMBL/GenBank/DDBJ whole genome shotgun (WGS) entry which is preliminary data.</text>
</comment>
<dbReference type="Proteomes" id="UP000298493">
    <property type="component" value="Unassembled WGS sequence"/>
</dbReference>
<dbReference type="AlphaFoldDB" id="A0A4Z1P7A4"/>
<sequence>MKTSFLNFVVVAMAIAFRAGIASPIEVAICKGGCQIGSEDAYGSVWEPQLYNYTVQIITVVIDTGTGSQLTTHNAPLNNPRSIFEVASASIQSLQKFHHGVFVVNGTKTEMLGTTLTWPDSDLRLAKYTATATFKGEDTCRTTTSVYTRPTERLWERMVGTADESWLSKTWGVCNPCPTGAVSEIGTRLGDIPKRLYTTNSELASCTKATMNDEPMTKVALVPVTSTRTIYIGGERS</sequence>
<evidence type="ECO:0000256" key="1">
    <source>
        <dbReference type="SAM" id="SignalP"/>
    </source>
</evidence>
<accession>A0A4Z1P7A4</accession>
<reference evidence="2 3" key="1">
    <citation type="submission" date="2019-04" db="EMBL/GenBank/DDBJ databases">
        <title>High contiguity whole genome sequence and gene annotation resource for two Venturia nashicola isolates.</title>
        <authorList>
            <person name="Prokchorchik M."/>
            <person name="Won K."/>
            <person name="Lee Y."/>
            <person name="Choi E.D."/>
            <person name="Segonzac C."/>
            <person name="Sohn K.H."/>
        </authorList>
    </citation>
    <scope>NUCLEOTIDE SEQUENCE [LARGE SCALE GENOMIC DNA]</scope>
    <source>
        <strain evidence="2 3">PRI2</strain>
    </source>
</reference>